<organism evidence="3 4">
    <name type="scientific">Patellaria atrata CBS 101060</name>
    <dbReference type="NCBI Taxonomy" id="1346257"/>
    <lineage>
        <taxon>Eukaryota</taxon>
        <taxon>Fungi</taxon>
        <taxon>Dikarya</taxon>
        <taxon>Ascomycota</taxon>
        <taxon>Pezizomycotina</taxon>
        <taxon>Dothideomycetes</taxon>
        <taxon>Dothideomycetes incertae sedis</taxon>
        <taxon>Patellariales</taxon>
        <taxon>Patellariaceae</taxon>
        <taxon>Patellaria</taxon>
    </lineage>
</organism>
<evidence type="ECO:0000256" key="1">
    <source>
        <dbReference type="SAM" id="MobiDB-lite"/>
    </source>
</evidence>
<reference evidence="3" key="1">
    <citation type="journal article" date="2020" name="Stud. Mycol.">
        <title>101 Dothideomycetes genomes: a test case for predicting lifestyles and emergence of pathogens.</title>
        <authorList>
            <person name="Haridas S."/>
            <person name="Albert R."/>
            <person name="Binder M."/>
            <person name="Bloem J."/>
            <person name="Labutti K."/>
            <person name="Salamov A."/>
            <person name="Andreopoulos B."/>
            <person name="Baker S."/>
            <person name="Barry K."/>
            <person name="Bills G."/>
            <person name="Bluhm B."/>
            <person name="Cannon C."/>
            <person name="Castanera R."/>
            <person name="Culley D."/>
            <person name="Daum C."/>
            <person name="Ezra D."/>
            <person name="Gonzalez J."/>
            <person name="Henrissat B."/>
            <person name="Kuo A."/>
            <person name="Liang C."/>
            <person name="Lipzen A."/>
            <person name="Lutzoni F."/>
            <person name="Magnuson J."/>
            <person name="Mondo S."/>
            <person name="Nolan M."/>
            <person name="Ohm R."/>
            <person name="Pangilinan J."/>
            <person name="Park H.-J."/>
            <person name="Ramirez L."/>
            <person name="Alfaro M."/>
            <person name="Sun H."/>
            <person name="Tritt A."/>
            <person name="Yoshinaga Y."/>
            <person name="Zwiers L.-H."/>
            <person name="Turgeon B."/>
            <person name="Goodwin S."/>
            <person name="Spatafora J."/>
            <person name="Crous P."/>
            <person name="Grigoriev I."/>
        </authorList>
    </citation>
    <scope>NUCLEOTIDE SEQUENCE</scope>
    <source>
        <strain evidence="3">CBS 101060</strain>
    </source>
</reference>
<keyword evidence="4" id="KW-1185">Reference proteome</keyword>
<evidence type="ECO:0000313" key="3">
    <source>
        <dbReference type="EMBL" id="KAF2837315.1"/>
    </source>
</evidence>
<keyword evidence="2" id="KW-0812">Transmembrane</keyword>
<keyword evidence="2" id="KW-1133">Transmembrane helix</keyword>
<name>A0A9P4VPH8_9PEZI</name>
<dbReference type="Proteomes" id="UP000799429">
    <property type="component" value="Unassembled WGS sequence"/>
</dbReference>
<keyword evidence="2" id="KW-0472">Membrane</keyword>
<feature type="compositionally biased region" description="Pro residues" evidence="1">
    <location>
        <begin position="38"/>
        <end position="51"/>
    </location>
</feature>
<dbReference type="OrthoDB" id="5313995at2759"/>
<feature type="compositionally biased region" description="Low complexity" evidence="1">
    <location>
        <begin position="24"/>
        <end position="37"/>
    </location>
</feature>
<sequence>MSPTAPIRLFYTLKFTYLDPPPSSASTQTTSTSTSRPPSSPPSSPTPPRTPPAQILFHNHAALMLSVAVVSGILLRYTRNITVWHIVQMGILVANVVMLGALVVEARRGGRTDVRKWRSEDWDVWGIIGGV</sequence>
<dbReference type="EMBL" id="MU006100">
    <property type="protein sequence ID" value="KAF2837315.1"/>
    <property type="molecule type" value="Genomic_DNA"/>
</dbReference>
<proteinExistence type="predicted"/>
<gene>
    <name evidence="3" type="ORF">M501DRAFT_995898</name>
</gene>
<protein>
    <submittedName>
        <fullName evidence="3">Uncharacterized protein</fullName>
    </submittedName>
</protein>
<accession>A0A9P4VPH8</accession>
<evidence type="ECO:0000256" key="2">
    <source>
        <dbReference type="SAM" id="Phobius"/>
    </source>
</evidence>
<feature type="transmembrane region" description="Helical" evidence="2">
    <location>
        <begin position="56"/>
        <end position="77"/>
    </location>
</feature>
<comment type="caution">
    <text evidence="3">The sequence shown here is derived from an EMBL/GenBank/DDBJ whole genome shotgun (WGS) entry which is preliminary data.</text>
</comment>
<dbReference type="AlphaFoldDB" id="A0A9P4VPH8"/>
<feature type="transmembrane region" description="Helical" evidence="2">
    <location>
        <begin position="83"/>
        <end position="106"/>
    </location>
</feature>
<feature type="region of interest" description="Disordered" evidence="1">
    <location>
        <begin position="20"/>
        <end position="52"/>
    </location>
</feature>
<evidence type="ECO:0000313" key="4">
    <source>
        <dbReference type="Proteomes" id="UP000799429"/>
    </source>
</evidence>